<dbReference type="Proteomes" id="UP000054248">
    <property type="component" value="Unassembled WGS sequence"/>
</dbReference>
<dbReference type="GO" id="GO:0005886">
    <property type="term" value="C:plasma membrane"/>
    <property type="evidence" value="ECO:0007669"/>
    <property type="project" value="TreeGrafter"/>
</dbReference>
<name>A0A0C3PVF9_9AGAM</name>
<sequence>YTYRFETEPCILVPRTPHGNILQYVKRNTGLTEPDKLRLLNDAAGAIAYLHSQKPPIVHGTIHPFEILVTEQHRAALLCDFGVSRAIEELPTGYTTQVRCGTAGYRAPELWSGGKPTLEGDVYAYGALILKVRDGFMDFSQSRHLIFFIIHGLPLVLQPNRPF</sequence>
<dbReference type="Pfam" id="PF00069">
    <property type="entry name" value="Pkinase"/>
    <property type="match status" value="1"/>
</dbReference>
<dbReference type="InterPro" id="IPR000719">
    <property type="entry name" value="Prot_kinase_dom"/>
</dbReference>
<dbReference type="AlphaFoldDB" id="A0A0C3PVF9"/>
<accession>A0A0C3PVF9</accession>
<keyword evidence="1" id="KW-0547">Nucleotide-binding</keyword>
<dbReference type="GO" id="GO:0004672">
    <property type="term" value="F:protein kinase activity"/>
    <property type="evidence" value="ECO:0007669"/>
    <property type="project" value="InterPro"/>
</dbReference>
<keyword evidence="2" id="KW-0067">ATP-binding</keyword>
<feature type="non-terminal residue" evidence="4">
    <location>
        <position position="1"/>
    </location>
</feature>
<feature type="domain" description="Protein kinase" evidence="3">
    <location>
        <begin position="1"/>
        <end position="163"/>
    </location>
</feature>
<dbReference type="PROSITE" id="PS50011">
    <property type="entry name" value="PROTEIN_KINASE_DOM"/>
    <property type="match status" value="1"/>
</dbReference>
<dbReference type="PANTHER" id="PTHR27001:SF931">
    <property type="entry name" value="OS11G0664100 PROTEIN"/>
    <property type="match status" value="1"/>
</dbReference>
<gene>
    <name evidence="4" type="ORF">M407DRAFT_83423</name>
</gene>
<evidence type="ECO:0000313" key="4">
    <source>
        <dbReference type="EMBL" id="KIO18930.1"/>
    </source>
</evidence>
<dbReference type="InterPro" id="IPR011009">
    <property type="entry name" value="Kinase-like_dom_sf"/>
</dbReference>
<evidence type="ECO:0000256" key="1">
    <source>
        <dbReference type="ARBA" id="ARBA00022741"/>
    </source>
</evidence>
<dbReference type="SUPFAM" id="SSF56112">
    <property type="entry name" value="Protein kinase-like (PK-like)"/>
    <property type="match status" value="1"/>
</dbReference>
<dbReference type="Gene3D" id="1.10.510.10">
    <property type="entry name" value="Transferase(Phosphotransferase) domain 1"/>
    <property type="match status" value="1"/>
</dbReference>
<dbReference type="EMBL" id="KN823250">
    <property type="protein sequence ID" value="KIO18930.1"/>
    <property type="molecule type" value="Genomic_DNA"/>
</dbReference>
<dbReference type="PANTHER" id="PTHR27001">
    <property type="entry name" value="OS01G0253100 PROTEIN"/>
    <property type="match status" value="1"/>
</dbReference>
<proteinExistence type="predicted"/>
<reference evidence="4 5" key="1">
    <citation type="submission" date="2014-04" db="EMBL/GenBank/DDBJ databases">
        <authorList>
            <consortium name="DOE Joint Genome Institute"/>
            <person name="Kuo A."/>
            <person name="Girlanda M."/>
            <person name="Perotto S."/>
            <person name="Kohler A."/>
            <person name="Nagy L.G."/>
            <person name="Floudas D."/>
            <person name="Copeland A."/>
            <person name="Barry K.W."/>
            <person name="Cichocki N."/>
            <person name="Veneault-Fourrey C."/>
            <person name="LaButti K."/>
            <person name="Lindquist E.A."/>
            <person name="Lipzen A."/>
            <person name="Lundell T."/>
            <person name="Morin E."/>
            <person name="Murat C."/>
            <person name="Sun H."/>
            <person name="Tunlid A."/>
            <person name="Henrissat B."/>
            <person name="Grigoriev I.V."/>
            <person name="Hibbett D.S."/>
            <person name="Martin F."/>
            <person name="Nordberg H.P."/>
            <person name="Cantor M.N."/>
            <person name="Hua S.X."/>
        </authorList>
    </citation>
    <scope>NUCLEOTIDE SEQUENCE [LARGE SCALE GENOMIC DNA]</scope>
    <source>
        <strain evidence="4 5">MUT 4182</strain>
    </source>
</reference>
<evidence type="ECO:0000259" key="3">
    <source>
        <dbReference type="PROSITE" id="PS50011"/>
    </source>
</evidence>
<evidence type="ECO:0000256" key="2">
    <source>
        <dbReference type="ARBA" id="ARBA00022840"/>
    </source>
</evidence>
<keyword evidence="5" id="KW-1185">Reference proteome</keyword>
<dbReference type="HOGENOM" id="CLU_000288_7_18_1"/>
<reference evidence="5" key="2">
    <citation type="submission" date="2015-01" db="EMBL/GenBank/DDBJ databases">
        <title>Evolutionary Origins and Diversification of the Mycorrhizal Mutualists.</title>
        <authorList>
            <consortium name="DOE Joint Genome Institute"/>
            <consortium name="Mycorrhizal Genomics Consortium"/>
            <person name="Kohler A."/>
            <person name="Kuo A."/>
            <person name="Nagy L.G."/>
            <person name="Floudas D."/>
            <person name="Copeland A."/>
            <person name="Barry K.W."/>
            <person name="Cichocki N."/>
            <person name="Veneault-Fourrey C."/>
            <person name="LaButti K."/>
            <person name="Lindquist E.A."/>
            <person name="Lipzen A."/>
            <person name="Lundell T."/>
            <person name="Morin E."/>
            <person name="Murat C."/>
            <person name="Riley R."/>
            <person name="Ohm R."/>
            <person name="Sun H."/>
            <person name="Tunlid A."/>
            <person name="Henrissat B."/>
            <person name="Grigoriev I.V."/>
            <person name="Hibbett D.S."/>
            <person name="Martin F."/>
        </authorList>
    </citation>
    <scope>NUCLEOTIDE SEQUENCE [LARGE SCALE GENOMIC DNA]</scope>
    <source>
        <strain evidence="5">MUT 4182</strain>
    </source>
</reference>
<dbReference type="GO" id="GO:0005524">
    <property type="term" value="F:ATP binding"/>
    <property type="evidence" value="ECO:0007669"/>
    <property type="project" value="UniProtKB-KW"/>
</dbReference>
<organism evidence="4 5">
    <name type="scientific">Tulasnella calospora MUT 4182</name>
    <dbReference type="NCBI Taxonomy" id="1051891"/>
    <lineage>
        <taxon>Eukaryota</taxon>
        <taxon>Fungi</taxon>
        <taxon>Dikarya</taxon>
        <taxon>Basidiomycota</taxon>
        <taxon>Agaricomycotina</taxon>
        <taxon>Agaricomycetes</taxon>
        <taxon>Cantharellales</taxon>
        <taxon>Tulasnellaceae</taxon>
        <taxon>Tulasnella</taxon>
    </lineage>
</organism>
<protein>
    <recommendedName>
        <fullName evidence="3">Protein kinase domain-containing protein</fullName>
    </recommendedName>
</protein>
<evidence type="ECO:0000313" key="5">
    <source>
        <dbReference type="Proteomes" id="UP000054248"/>
    </source>
</evidence>
<dbReference type="OrthoDB" id="5979581at2759"/>